<evidence type="ECO:0000256" key="1">
    <source>
        <dbReference type="SAM" id="MobiDB-lite"/>
    </source>
</evidence>
<dbReference type="AlphaFoldDB" id="A0A3P3Y6W7"/>
<organism evidence="2 3">
    <name type="scientific">Plasmodiophora brassicae</name>
    <name type="common">Clubroot disease agent</name>
    <dbReference type="NCBI Taxonomy" id="37360"/>
    <lineage>
        <taxon>Eukaryota</taxon>
        <taxon>Sar</taxon>
        <taxon>Rhizaria</taxon>
        <taxon>Endomyxa</taxon>
        <taxon>Phytomyxea</taxon>
        <taxon>Plasmodiophorida</taxon>
        <taxon>Plasmodiophoridae</taxon>
        <taxon>Plasmodiophora</taxon>
    </lineage>
</organism>
<accession>A0A3P3Y6W7</accession>
<feature type="region of interest" description="Disordered" evidence="1">
    <location>
        <begin position="821"/>
        <end position="859"/>
    </location>
</feature>
<feature type="compositionally biased region" description="Low complexity" evidence="1">
    <location>
        <begin position="94"/>
        <end position="113"/>
    </location>
</feature>
<name>A0A3P3Y6W7_PLABS</name>
<feature type="region of interest" description="Disordered" evidence="1">
    <location>
        <begin position="186"/>
        <end position="230"/>
    </location>
</feature>
<geneLocation type="mitochondrion" evidence="2"/>
<dbReference type="EMBL" id="OVEO01000004">
    <property type="protein sequence ID" value="SPQ95740.1"/>
    <property type="molecule type" value="Genomic_DNA"/>
</dbReference>
<reference evidence="2 3" key="1">
    <citation type="submission" date="2018-03" db="EMBL/GenBank/DDBJ databases">
        <authorList>
            <person name="Fogelqvist J."/>
        </authorList>
    </citation>
    <scope>NUCLEOTIDE SEQUENCE [LARGE SCALE GENOMIC DNA]</scope>
</reference>
<dbReference type="Proteomes" id="UP000290189">
    <property type="component" value="Unassembled WGS sequence"/>
</dbReference>
<evidence type="ECO:0000313" key="2">
    <source>
        <dbReference type="EMBL" id="SPQ95740.1"/>
    </source>
</evidence>
<feature type="region of interest" description="Disordered" evidence="1">
    <location>
        <begin position="21"/>
        <end position="58"/>
    </location>
</feature>
<keyword evidence="2" id="KW-0496">Mitochondrion</keyword>
<feature type="region of interest" description="Disordered" evidence="1">
    <location>
        <begin position="94"/>
        <end position="130"/>
    </location>
</feature>
<gene>
    <name evidence="2" type="ORF">PLBR_LOCUS2955</name>
</gene>
<protein>
    <submittedName>
        <fullName evidence="2">Uncharacterized protein</fullName>
    </submittedName>
</protein>
<sequence length="859" mass="93608">MGFWSTLRARFGAGAALRRWVSRSRRSSQAQSKSHRAGDSAQVTVGGKCPDQSSTAGDPRASLIALMTRRDPAGGLSRQQKLTLAVSYLQATEENPTATSEAASASSKDSQSGARDDTGTPGPIGAGLQTQDAAGPLLLPIQATSPAIVTNPEGAPQGDLARLGTQAHWVSEGDQLLSALPMSVRHRNSRHGDLPMLDVARNSSRDRATPPRPTDDDDDGGPRGGAPAPKSLRVTVIARDFVSQRASPPADTWLVIQYADLRDLLSKLWAKALQDVVGEAAVDDRDATLTWRPAADLNEGDIDRFVTFWDAHRSYRFYSPSQLLLAPVLRNETRPSFRMNVFRYSRAVRTADVYARVTRDLRESGRLLGLAVRTSTLRFHIHVRDFKKGKAVAQASWHVEYAGADDLLAQVRAKSREYVVREIVVHDDGSMEWGDDEPSAADLDRFVTIYDPVGGAPCLLSRLASSMVVLREQDERAVNLTIYRYSTSITSKDVFDRACEELINANADVDNACGSPSPRPGLARRAGVPARDRMLRFTVRVCDYKGQHKASSTFGVAVRQNVHDPVALVWSIAARYIRHEVVVDHDRRMSWAPRPATRDDIDKFVLVTPARGDEGLSPSTLSKRLSAGRTGMHRAVVTVFRYSLAVDSALSFARFKATLQSDDRCRPPPSDPGPHPVVSRDESPPPSANQSDRLGRRDITADDFSWMSWSTFEHDLLGGVGRLGDRPPDGHPPADVIRARSHALKANHPLYTSNDINWVSWAAYIEALPPSARDGTAAAGPPDLLKHLFRRATLEPTACIAPFPDDDHVAVPAQSSGERIAAEAGLTGETVTADRGSHPGSITPRKRGSDEAFPIKPDV</sequence>
<proteinExistence type="predicted"/>
<feature type="region of interest" description="Disordered" evidence="1">
    <location>
        <begin position="661"/>
        <end position="696"/>
    </location>
</feature>
<evidence type="ECO:0000313" key="3">
    <source>
        <dbReference type="Proteomes" id="UP000290189"/>
    </source>
</evidence>